<evidence type="ECO:0000256" key="1">
    <source>
        <dbReference type="ARBA" id="ARBA00007734"/>
    </source>
</evidence>
<dbReference type="InterPro" id="IPR023346">
    <property type="entry name" value="Lysozyme-like_dom_sf"/>
</dbReference>
<feature type="domain" description="Transglycosylase SLT" evidence="5">
    <location>
        <begin position="407"/>
        <end position="515"/>
    </location>
</feature>
<dbReference type="GO" id="GO:0042597">
    <property type="term" value="C:periplasmic space"/>
    <property type="evidence" value="ECO:0007669"/>
    <property type="project" value="InterPro"/>
</dbReference>
<comment type="similarity">
    <text evidence="1">Belongs to the transglycosylase Slt family.</text>
</comment>
<name>A0A9X1DD23_9SPHN</name>
<evidence type="ECO:0000259" key="5">
    <source>
        <dbReference type="Pfam" id="PF01464"/>
    </source>
</evidence>
<evidence type="ECO:0000256" key="4">
    <source>
        <dbReference type="SAM" id="SignalP"/>
    </source>
</evidence>
<dbReference type="Gene3D" id="1.10.530.10">
    <property type="match status" value="1"/>
</dbReference>
<dbReference type="Pfam" id="PF01464">
    <property type="entry name" value="SLT"/>
    <property type="match status" value="1"/>
</dbReference>
<protein>
    <submittedName>
        <fullName evidence="6">Lytic transglycosylase domain-containing protein</fullName>
    </submittedName>
</protein>
<dbReference type="InterPro" id="IPR008939">
    <property type="entry name" value="Lytic_TGlycosylase_superhlx_U"/>
</dbReference>
<evidence type="ECO:0000313" key="7">
    <source>
        <dbReference type="Proteomes" id="UP001138757"/>
    </source>
</evidence>
<dbReference type="PANTHER" id="PTHR37423:SF5">
    <property type="entry name" value="SOLUBLE LYTIC MUREIN TRANSGLYCOSYLASE"/>
    <property type="match status" value="1"/>
</dbReference>
<proteinExistence type="inferred from homology"/>
<evidence type="ECO:0000256" key="2">
    <source>
        <dbReference type="ARBA" id="ARBA00009387"/>
    </source>
</evidence>
<organism evidence="6 7">
    <name type="scientific">Sphingobium nicotianae</name>
    <dbReference type="NCBI Taxonomy" id="2782607"/>
    <lineage>
        <taxon>Bacteria</taxon>
        <taxon>Pseudomonadati</taxon>
        <taxon>Pseudomonadota</taxon>
        <taxon>Alphaproteobacteria</taxon>
        <taxon>Sphingomonadales</taxon>
        <taxon>Sphingomonadaceae</taxon>
        <taxon>Sphingobium</taxon>
    </lineage>
</organism>
<dbReference type="GO" id="GO:0004553">
    <property type="term" value="F:hydrolase activity, hydrolyzing O-glycosyl compounds"/>
    <property type="evidence" value="ECO:0007669"/>
    <property type="project" value="InterPro"/>
</dbReference>
<dbReference type="SUPFAM" id="SSF48435">
    <property type="entry name" value="Bacterial muramidases"/>
    <property type="match status" value="1"/>
</dbReference>
<feature type="signal peptide" evidence="4">
    <location>
        <begin position="1"/>
        <end position="24"/>
    </location>
</feature>
<dbReference type="CDD" id="cd13401">
    <property type="entry name" value="Slt70-like"/>
    <property type="match status" value="1"/>
</dbReference>
<dbReference type="PANTHER" id="PTHR37423">
    <property type="entry name" value="SOLUBLE LYTIC MUREIN TRANSGLYCOSYLASE-RELATED"/>
    <property type="match status" value="1"/>
</dbReference>
<accession>A0A9X1DD23</accession>
<dbReference type="EMBL" id="JAHGAW010000007">
    <property type="protein sequence ID" value="MBT2187669.1"/>
    <property type="molecule type" value="Genomic_DNA"/>
</dbReference>
<keyword evidence="7" id="KW-1185">Reference proteome</keyword>
<dbReference type="Proteomes" id="UP001138757">
    <property type="component" value="Unassembled WGS sequence"/>
</dbReference>
<comment type="similarity">
    <text evidence="2">Belongs to the virb1 family.</text>
</comment>
<gene>
    <name evidence="6" type="ORF">KK488_12015</name>
</gene>
<dbReference type="AlphaFoldDB" id="A0A9X1DD23"/>
<dbReference type="InterPro" id="IPR008258">
    <property type="entry name" value="Transglycosylase_SLT_dom_1"/>
</dbReference>
<reference evidence="6" key="1">
    <citation type="submission" date="2021-05" db="EMBL/GenBank/DDBJ databases">
        <title>Genome of Sphingobium sp. strain.</title>
        <authorList>
            <person name="Fan R."/>
        </authorList>
    </citation>
    <scope>NUCLEOTIDE SEQUENCE</scope>
    <source>
        <strain evidence="6">H33</strain>
    </source>
</reference>
<feature type="chain" id="PRO_5040884807" evidence="4">
    <location>
        <begin position="25"/>
        <end position="587"/>
    </location>
</feature>
<keyword evidence="3 4" id="KW-0732">Signal</keyword>
<comment type="caution">
    <text evidence="6">The sequence shown here is derived from an EMBL/GenBank/DDBJ whole genome shotgun (WGS) entry which is preliminary data.</text>
</comment>
<dbReference type="RefSeq" id="WP_214623830.1">
    <property type="nucleotide sequence ID" value="NZ_JAHGAW010000007.1"/>
</dbReference>
<dbReference type="SUPFAM" id="SSF53955">
    <property type="entry name" value="Lysozyme-like"/>
    <property type="match status" value="1"/>
</dbReference>
<evidence type="ECO:0000256" key="3">
    <source>
        <dbReference type="ARBA" id="ARBA00022729"/>
    </source>
</evidence>
<evidence type="ECO:0000313" key="6">
    <source>
        <dbReference type="EMBL" id="MBT2187669.1"/>
    </source>
</evidence>
<dbReference type="Gene3D" id="1.25.20.10">
    <property type="entry name" value="Bacterial muramidases"/>
    <property type="match status" value="1"/>
</dbReference>
<sequence length="587" mass="63490">MTIQRTTRWMLAALALGCAAPALADMGARPSSAIAMVSAEERARYGAIIGQMSGGKWDDAKTAILALDATKDSMRPYLLAEFYLAKGSPRVEMFDLLDLIAKAPYLPQADRLAALARKRGAQSLPELPATRELMWTGSSPQRKILRSISGDGAADALRGRLLQQIKDDKPAEAEALVAGAETNLTIEGRTELRQRIAWSYFICGDTANARRLASQAAQDGSGTFLAPAHWVVGLSAWRQKDWNGATNAFYQAATNASDADMRSGGYFWAARAVMADKHPERVSALLRSAARDEETLYGLLARETLGLGPSPSLTREHVSQQDWTALSSRFNVRNAVILAGLGRTADADEVLRHEAELSSDALYPALVHVASDLSLPTTQLWLAQHSPSGRKSAAYARYPSPQWTPANGWQVDKALVFAHALQESRFQTKARSGADARGIMQVRPGTGGELASAAGMGFSGDQLYDPSVNLALGQLYLKKLSQMSATGGLLPKVVAAYNAGPLPIERWNVQVRDEGDPLLFIESVPYYETRAYLNAVLRNYWIYQMDESGGKSPALAAMAQGLWTRFPDGNKTIAVRMAPSGVSFGAD</sequence>